<reference evidence="4" key="1">
    <citation type="submission" date="2025-08" db="UniProtKB">
        <authorList>
            <consortium name="RefSeq"/>
        </authorList>
    </citation>
    <scope>IDENTIFICATION</scope>
    <source>
        <tissue evidence="4">Whole body</tissue>
    </source>
</reference>
<feature type="region of interest" description="Disordered" evidence="1">
    <location>
        <begin position="174"/>
        <end position="243"/>
    </location>
</feature>
<feature type="domain" description="Glutaredoxin" evidence="2">
    <location>
        <begin position="580"/>
        <end position="647"/>
    </location>
</feature>
<dbReference type="CDD" id="cd03031">
    <property type="entry name" value="GRX_GRX_like"/>
    <property type="match status" value="1"/>
</dbReference>
<proteinExistence type="predicted"/>
<dbReference type="RefSeq" id="XP_015173255.1">
    <property type="nucleotide sequence ID" value="XM_015317769.1"/>
</dbReference>
<dbReference type="InterPro" id="IPR036249">
    <property type="entry name" value="Thioredoxin-like_sf"/>
</dbReference>
<evidence type="ECO:0000256" key="1">
    <source>
        <dbReference type="SAM" id="MobiDB-lite"/>
    </source>
</evidence>
<dbReference type="Proteomes" id="UP000694924">
    <property type="component" value="Unplaced"/>
</dbReference>
<feature type="region of interest" description="Disordered" evidence="1">
    <location>
        <begin position="262"/>
        <end position="294"/>
    </location>
</feature>
<dbReference type="GeneID" id="107064756"/>
<keyword evidence="3" id="KW-1185">Reference proteome</keyword>
<feature type="compositionally biased region" description="Polar residues" evidence="1">
    <location>
        <begin position="227"/>
        <end position="243"/>
    </location>
</feature>
<evidence type="ECO:0000313" key="3">
    <source>
        <dbReference type="Proteomes" id="UP000694924"/>
    </source>
</evidence>
<evidence type="ECO:0000313" key="4">
    <source>
        <dbReference type="RefSeq" id="XP_015173255.1"/>
    </source>
</evidence>
<dbReference type="PANTHER" id="PTHR46990:SF1">
    <property type="entry name" value="GLUTAREDOXIN DOMAIN-CONTAINING CYSTEINE-RICH PROTEIN 1"/>
    <property type="match status" value="1"/>
</dbReference>
<feature type="compositionally biased region" description="Polar residues" evidence="1">
    <location>
        <begin position="16"/>
        <end position="27"/>
    </location>
</feature>
<gene>
    <name evidence="4" type="primary">LOC107064756</name>
</gene>
<dbReference type="PROSITE" id="PS51354">
    <property type="entry name" value="GLUTAREDOXIN_2"/>
    <property type="match status" value="1"/>
</dbReference>
<dbReference type="Pfam" id="PF00462">
    <property type="entry name" value="Glutaredoxin"/>
    <property type="match status" value="1"/>
</dbReference>
<dbReference type="PANTHER" id="PTHR46990">
    <property type="entry name" value="GLUTAREDOXIN DOMAIN-CONTAINING CYSTEINE-RICH PROTEIN 1"/>
    <property type="match status" value="1"/>
</dbReference>
<name>A0ABM1HZ68_POLDO</name>
<feature type="compositionally biased region" description="Acidic residues" evidence="1">
    <location>
        <begin position="386"/>
        <end position="395"/>
    </location>
</feature>
<feature type="region of interest" description="Disordered" evidence="1">
    <location>
        <begin position="316"/>
        <end position="451"/>
    </location>
</feature>
<feature type="compositionally biased region" description="Polar residues" evidence="1">
    <location>
        <begin position="344"/>
        <end position="358"/>
    </location>
</feature>
<feature type="compositionally biased region" description="Low complexity" evidence="1">
    <location>
        <begin position="411"/>
        <end position="426"/>
    </location>
</feature>
<dbReference type="InterPro" id="IPR042797">
    <property type="entry name" value="GRXCR1"/>
</dbReference>
<accession>A0ABM1HZ68</accession>
<evidence type="ECO:0000259" key="2">
    <source>
        <dbReference type="Pfam" id="PF00462"/>
    </source>
</evidence>
<sequence length="727" mass="80006">MDEVSTMTVLPPLPAKTQSRDGNQVARQTVSIRAASPPSSPALSAGAGATVFVGSRAVDPTASIKRRVPEIQTSNGYGRQTIVQHQEQQHQHQLQQASHIVKIKINPDGDKNGKVISAVRLTLDGNEKNNGVTCERSPVAERDGAVLVSATNLVNENLRESGVVGEGCVRISVGGDTSRDKKISSYEQDTANNNDQTDKNKNNSNNNNNNNNNSNNRKKKNEVMVQRATSETPNSSPLTNRSSSCIYYNSYQNPLNTMVMSSGQCSPSDTLDSGTCSDLDGTPPPLPKKKNINKNIGGGTRVILSVGKHDLTGSLTSSGAELDSDDNESNISCDSLNGGELNGSIISQNPNGTKSSNENDQESVEYQERIRPRSNDLGRVVKDTEERVEEIEELNDVNQTNSDDLFRKESASPSVSPSPSRTSTLSKASSTPRIRSPELFVDRNGSGTTSPVVRECTYEERKQEQERIEQENAAVEFYANYNRSSGNKYVYDDDRFYKFHLNELRNDNNEDTNKESKEPGALGEKETDECFAGYKILEREAIRSAKGTVRGVKNRVRAGIATFLQKPSSKAYKAKEEGKVVVYTTSSGIVRLTFYNCMKVKQILNTHMVKYEEKDLFRSAELQTELRDRIGCTAIQVPQLFVGGQYIGDADTVERLNESGELRRMLKPYQSDGACPSCLFCGNYRLLVCPVCNGSKRSVLRNDFTVEFVALKCMNCDETGLVPCQHC</sequence>
<feature type="compositionally biased region" description="Basic and acidic residues" evidence="1">
    <location>
        <begin position="366"/>
        <end position="385"/>
    </location>
</feature>
<dbReference type="InterPro" id="IPR002109">
    <property type="entry name" value="Glutaredoxin"/>
</dbReference>
<protein>
    <submittedName>
        <fullName evidence="4">Glutaredoxin domain-containing cysteine-rich protein CG31559-like isoform X2</fullName>
    </submittedName>
</protein>
<dbReference type="Gene3D" id="3.40.30.10">
    <property type="entry name" value="Glutaredoxin"/>
    <property type="match status" value="1"/>
</dbReference>
<feature type="compositionally biased region" description="Polar residues" evidence="1">
    <location>
        <begin position="262"/>
        <end position="276"/>
    </location>
</feature>
<feature type="compositionally biased region" description="Low complexity" evidence="1">
    <location>
        <begin position="202"/>
        <end position="215"/>
    </location>
</feature>
<feature type="region of interest" description="Disordered" evidence="1">
    <location>
        <begin position="1"/>
        <end position="27"/>
    </location>
</feature>
<dbReference type="Pfam" id="PF23733">
    <property type="entry name" value="GRXCR1-2_C"/>
    <property type="match status" value="1"/>
</dbReference>
<organism evidence="3 4">
    <name type="scientific">Polistes dominula</name>
    <name type="common">European paper wasp</name>
    <name type="synonym">Vespa dominula</name>
    <dbReference type="NCBI Taxonomy" id="743375"/>
    <lineage>
        <taxon>Eukaryota</taxon>
        <taxon>Metazoa</taxon>
        <taxon>Ecdysozoa</taxon>
        <taxon>Arthropoda</taxon>
        <taxon>Hexapoda</taxon>
        <taxon>Insecta</taxon>
        <taxon>Pterygota</taxon>
        <taxon>Neoptera</taxon>
        <taxon>Endopterygota</taxon>
        <taxon>Hymenoptera</taxon>
        <taxon>Apocrita</taxon>
        <taxon>Aculeata</taxon>
        <taxon>Vespoidea</taxon>
        <taxon>Vespidae</taxon>
        <taxon>Polistinae</taxon>
        <taxon>Polistini</taxon>
        <taxon>Polistes</taxon>
    </lineage>
</organism>
<dbReference type="SUPFAM" id="SSF52833">
    <property type="entry name" value="Thioredoxin-like"/>
    <property type="match status" value="1"/>
</dbReference>